<dbReference type="InterPro" id="IPR011042">
    <property type="entry name" value="6-blade_b-propeller_TolB-like"/>
</dbReference>
<comment type="similarity">
    <text evidence="1">Belongs to the TolB family.</text>
</comment>
<dbReference type="SUPFAM" id="SSF52964">
    <property type="entry name" value="TolB, N-terminal domain"/>
    <property type="match status" value="1"/>
</dbReference>
<dbReference type="GO" id="GO:0042597">
    <property type="term" value="C:periplasmic space"/>
    <property type="evidence" value="ECO:0007669"/>
    <property type="project" value="InterPro"/>
</dbReference>
<organism evidence="3 4">
    <name type="scientific">Candidatus Saccharicenans subterraneus</name>
    <dbReference type="NCBI Taxonomy" id="2508984"/>
    <lineage>
        <taxon>Bacteria</taxon>
        <taxon>Candidatus Aminicenantota</taxon>
        <taxon>Candidatus Aminicenantia</taxon>
        <taxon>Candidatus Aminicenantales</taxon>
        <taxon>Candidatus Saccharicenantaceae</taxon>
        <taxon>Candidatus Saccharicenans</taxon>
    </lineage>
</organism>
<dbReference type="Pfam" id="PF07676">
    <property type="entry name" value="PD40"/>
    <property type="match status" value="2"/>
</dbReference>
<reference evidence="3 4" key="1">
    <citation type="submission" date="2018-08" db="EMBL/GenBank/DDBJ databases">
        <title>Genome analysis of the thermophilic bacterium of the candidate phylum Aminicenantes from deep subsurface aquifer revealed its physiology and ecological role.</title>
        <authorList>
            <person name="Kadnikov V.V."/>
            <person name="Mardanov A.V."/>
            <person name="Beletsky A.V."/>
            <person name="Karnachuk O.V."/>
            <person name="Ravin N.V."/>
        </authorList>
    </citation>
    <scope>NUCLEOTIDE SEQUENCE [LARGE SCALE GENOMIC DNA]</scope>
    <source>
        <strain evidence="3">BY38</strain>
    </source>
</reference>
<dbReference type="GO" id="GO:0015031">
    <property type="term" value="P:protein transport"/>
    <property type="evidence" value="ECO:0007669"/>
    <property type="project" value="InterPro"/>
</dbReference>
<proteinExistence type="inferred from homology"/>
<dbReference type="Pfam" id="PF26550">
    <property type="entry name" value="Tricorn_2nd"/>
    <property type="match status" value="1"/>
</dbReference>
<dbReference type="PANTHER" id="PTHR36842:SF1">
    <property type="entry name" value="PROTEIN TOLB"/>
    <property type="match status" value="1"/>
</dbReference>
<dbReference type="Pfam" id="PF04052">
    <property type="entry name" value="TolB_N"/>
    <property type="match status" value="1"/>
</dbReference>
<sequence length="428" mass="48277">MKKSATWILCLFILTAGGLSLFSQQEIVLTIREGVPAISLALPPFISDASSAEAREAAETIHRVLADDLRYSRVFSLVPREHLNYIRPLNPKEIFFKDWESIQTRILVVGEVSQSQNRVIFEVKIYDVKSEKMILGKRYQADPGVFRLVAHRVADELMKLYGEKPYFTTKIVFVSNRDGNDELYMMDYDGANQTRLTFNKWRDYMPAWSPDQRAIVFTSYRAGNPDLYILHPYEGKLTPVSTKGTNFSGAFSPDGKKLAFCSTRDGNSEIYVAEADGSNARRITFNSAIDTAPTWSPTGREIAFTSDRTGTPQIYIMDAEGGNVRKVSFGGNYLDAPAWSPDGERIAFVSRVDNFFDIYILNLKTNKITKLTETRARNESPSWSPDGRHIIFSSNMSGSIQVYSVDYDASNLRCLTSQGENKLANWTN</sequence>
<dbReference type="EMBL" id="QUAH01000004">
    <property type="protein sequence ID" value="RFT16214.1"/>
    <property type="molecule type" value="Genomic_DNA"/>
</dbReference>
<protein>
    <submittedName>
        <fullName evidence="3">TolB protein</fullName>
    </submittedName>
</protein>
<evidence type="ECO:0000256" key="1">
    <source>
        <dbReference type="ARBA" id="ARBA00009820"/>
    </source>
</evidence>
<dbReference type="Gene3D" id="2.120.10.30">
    <property type="entry name" value="TolB, C-terminal domain"/>
    <property type="match status" value="2"/>
</dbReference>
<evidence type="ECO:0000313" key="3">
    <source>
        <dbReference type="EMBL" id="RFT16214.1"/>
    </source>
</evidence>
<dbReference type="InterPro" id="IPR007195">
    <property type="entry name" value="TolB_N"/>
</dbReference>
<dbReference type="InterPro" id="IPR015943">
    <property type="entry name" value="WD40/YVTN_repeat-like_dom_sf"/>
</dbReference>
<feature type="domain" description="TolB N-terminal" evidence="2">
    <location>
        <begin position="36"/>
        <end position="133"/>
    </location>
</feature>
<dbReference type="Gene3D" id="3.40.50.10070">
    <property type="entry name" value="TolB, N-terminal domain"/>
    <property type="match status" value="1"/>
</dbReference>
<dbReference type="Proteomes" id="UP000257323">
    <property type="component" value="Unassembled WGS sequence"/>
</dbReference>
<gene>
    <name evidence="3" type="ORF">OP8BY_1818</name>
</gene>
<name>A0A3E2BND0_9BACT</name>
<evidence type="ECO:0000259" key="2">
    <source>
        <dbReference type="Pfam" id="PF04052"/>
    </source>
</evidence>
<dbReference type="SUPFAM" id="SSF69304">
    <property type="entry name" value="Tricorn protease N-terminal domain"/>
    <property type="match status" value="1"/>
</dbReference>
<accession>A0A3E2BND0</accession>
<dbReference type="InterPro" id="IPR011659">
    <property type="entry name" value="WD40"/>
</dbReference>
<dbReference type="AlphaFoldDB" id="A0A3E2BND0"/>
<dbReference type="Gene3D" id="2.130.10.10">
    <property type="entry name" value="YVTN repeat-like/Quinoprotein amine dehydrogenase"/>
    <property type="match status" value="2"/>
</dbReference>
<dbReference type="PANTHER" id="PTHR36842">
    <property type="entry name" value="PROTEIN TOLB HOMOLOG"/>
    <property type="match status" value="1"/>
</dbReference>
<comment type="caution">
    <text evidence="3">The sequence shown here is derived from an EMBL/GenBank/DDBJ whole genome shotgun (WGS) entry which is preliminary data.</text>
</comment>
<evidence type="ECO:0000313" key="4">
    <source>
        <dbReference type="Proteomes" id="UP000257323"/>
    </source>
</evidence>